<feature type="compositionally biased region" description="Basic residues" evidence="1">
    <location>
        <begin position="188"/>
        <end position="199"/>
    </location>
</feature>
<evidence type="ECO:0000256" key="1">
    <source>
        <dbReference type="SAM" id="MobiDB-lite"/>
    </source>
</evidence>
<keyword evidence="2" id="KW-0812">Transmembrane</keyword>
<accession>A0ABX6P213</accession>
<protein>
    <recommendedName>
        <fullName evidence="3">SGNH domain-containing protein</fullName>
    </recommendedName>
</protein>
<organism evidence="4 5">
    <name type="scientific">Ramlibacter terrae</name>
    <dbReference type="NCBI Taxonomy" id="2732511"/>
    <lineage>
        <taxon>Bacteria</taxon>
        <taxon>Pseudomonadati</taxon>
        <taxon>Pseudomonadota</taxon>
        <taxon>Betaproteobacteria</taxon>
        <taxon>Burkholderiales</taxon>
        <taxon>Comamonadaceae</taxon>
        <taxon>Ramlibacter</taxon>
    </lineage>
</organism>
<dbReference type="Pfam" id="PF19040">
    <property type="entry name" value="SGNH"/>
    <property type="match status" value="1"/>
</dbReference>
<dbReference type="Proteomes" id="UP000500826">
    <property type="component" value="Chromosome"/>
</dbReference>
<keyword evidence="2" id="KW-0472">Membrane</keyword>
<keyword evidence="2" id="KW-1133">Transmembrane helix</keyword>
<evidence type="ECO:0000313" key="4">
    <source>
        <dbReference type="EMBL" id="QJW84102.1"/>
    </source>
</evidence>
<feature type="transmembrane region" description="Helical" evidence="2">
    <location>
        <begin position="25"/>
        <end position="44"/>
    </location>
</feature>
<dbReference type="InterPro" id="IPR043968">
    <property type="entry name" value="SGNH"/>
</dbReference>
<feature type="region of interest" description="Disordered" evidence="1">
    <location>
        <begin position="188"/>
        <end position="223"/>
    </location>
</feature>
<gene>
    <name evidence="4" type="ORF">HK414_09945</name>
</gene>
<keyword evidence="5" id="KW-1185">Reference proteome</keyword>
<sequence length="223" mass="24291">MLGYASWRWVEQPFRRRGVWKENQVLVAAAVGMAAFVLVGVAGIKTRGFEALYESRLSGPDLQLYMLVKKTTAGTMYGDMVDDGGCRFWSPHVTAQAQERFRRCTANGAKALVVLGDSHAMNIYNALARVQAAPVIVGFSQAGCHPYGPAKDCHYREFEAFAAANAGAIDRVVYHQSGSYRCWTNKAHPTRTTRSRKTRSSPWTKKALPACGPTSTASAGAAP</sequence>
<reference evidence="4 5" key="1">
    <citation type="submission" date="2020-05" db="EMBL/GenBank/DDBJ databases">
        <title>Ramlibacter rhizophilus sp. nov., isolated from rhizosphere soil of national flower Mugunghwa from South Korea.</title>
        <authorList>
            <person name="Zheng-Fei Y."/>
            <person name="Huan T."/>
        </authorList>
    </citation>
    <scope>NUCLEOTIDE SEQUENCE [LARGE SCALE GENOMIC DNA]</scope>
    <source>
        <strain evidence="4 5">H242</strain>
    </source>
</reference>
<reference evidence="4 5" key="2">
    <citation type="submission" date="2020-05" db="EMBL/GenBank/DDBJ databases">
        <authorList>
            <person name="Khan S.A."/>
            <person name="Jeon C.O."/>
            <person name="Chun B.H."/>
        </authorList>
    </citation>
    <scope>NUCLEOTIDE SEQUENCE [LARGE SCALE GENOMIC DNA]</scope>
    <source>
        <strain evidence="4 5">H242</strain>
    </source>
</reference>
<name>A0ABX6P213_9BURK</name>
<evidence type="ECO:0000259" key="3">
    <source>
        <dbReference type="Pfam" id="PF19040"/>
    </source>
</evidence>
<evidence type="ECO:0000313" key="5">
    <source>
        <dbReference type="Proteomes" id="UP000500826"/>
    </source>
</evidence>
<feature type="compositionally biased region" description="Polar residues" evidence="1">
    <location>
        <begin position="213"/>
        <end position="223"/>
    </location>
</feature>
<evidence type="ECO:0000256" key="2">
    <source>
        <dbReference type="SAM" id="Phobius"/>
    </source>
</evidence>
<dbReference type="EMBL" id="CP053418">
    <property type="protein sequence ID" value="QJW84102.1"/>
    <property type="molecule type" value="Genomic_DNA"/>
</dbReference>
<proteinExistence type="predicted"/>
<feature type="domain" description="SGNH" evidence="3">
    <location>
        <begin position="99"/>
        <end position="181"/>
    </location>
</feature>